<evidence type="ECO:0000313" key="10">
    <source>
        <dbReference type="Proteomes" id="UP000000442"/>
    </source>
</evidence>
<dbReference type="SMART" id="SM00382">
    <property type="entry name" value="AAA"/>
    <property type="match status" value="1"/>
</dbReference>
<evidence type="ECO:0000256" key="5">
    <source>
        <dbReference type="ARBA" id="ARBA00023163"/>
    </source>
</evidence>
<dbReference type="InterPro" id="IPR025662">
    <property type="entry name" value="Sigma_54_int_dom_ATP-bd_1"/>
</dbReference>
<dbReference type="Pfam" id="PF25601">
    <property type="entry name" value="AAA_lid_14"/>
    <property type="match status" value="1"/>
</dbReference>
<keyword evidence="3" id="KW-0805">Transcription regulation</keyword>
<dbReference type="InterPro" id="IPR025944">
    <property type="entry name" value="Sigma_54_int_dom_CS"/>
</dbReference>
<evidence type="ECO:0000259" key="7">
    <source>
        <dbReference type="PROSITE" id="PS50045"/>
    </source>
</evidence>
<evidence type="ECO:0000256" key="3">
    <source>
        <dbReference type="ARBA" id="ARBA00023015"/>
    </source>
</evidence>
<dbReference type="PROSITE" id="PS50110">
    <property type="entry name" value="RESPONSE_REGULATORY"/>
    <property type="match status" value="1"/>
</dbReference>
<feature type="domain" description="Response regulatory" evidence="8">
    <location>
        <begin position="3"/>
        <end position="121"/>
    </location>
</feature>
<dbReference type="InterPro" id="IPR001789">
    <property type="entry name" value="Sig_transdc_resp-reg_receiver"/>
</dbReference>
<dbReference type="RefSeq" id="WP_015903224.1">
    <property type="nucleotide sequence ID" value="NC_012108.1"/>
</dbReference>
<dbReference type="InterPro" id="IPR058031">
    <property type="entry name" value="AAA_lid_NorR"/>
</dbReference>
<dbReference type="Proteomes" id="UP000000442">
    <property type="component" value="Chromosome"/>
</dbReference>
<keyword evidence="4" id="KW-0238">DNA-binding</keyword>
<dbReference type="Gene3D" id="1.10.10.60">
    <property type="entry name" value="Homeodomain-like"/>
    <property type="match status" value="1"/>
</dbReference>
<dbReference type="GO" id="GO:0043565">
    <property type="term" value="F:sequence-specific DNA binding"/>
    <property type="evidence" value="ECO:0007669"/>
    <property type="project" value="InterPro"/>
</dbReference>
<dbReference type="AlphaFoldDB" id="C0Q8U7"/>
<proteinExistence type="predicted"/>
<reference evidence="9 10" key="1">
    <citation type="journal article" date="2009" name="Environ. Microbiol.">
        <title>Genome sequence of Desulfobacterium autotrophicum HRM2, a marine sulfate reducer oxidizing organic carbon completely to carbon dioxide.</title>
        <authorList>
            <person name="Strittmatter A.W."/>
            <person name="Liesegang H."/>
            <person name="Rabus R."/>
            <person name="Decker I."/>
            <person name="Amann J."/>
            <person name="Andres S."/>
            <person name="Henne A."/>
            <person name="Fricke W.F."/>
            <person name="Martinez-Arias R."/>
            <person name="Bartels D."/>
            <person name="Goesmann A."/>
            <person name="Krause L."/>
            <person name="Puehler A."/>
            <person name="Klenk H.P."/>
            <person name="Richter M."/>
            <person name="Schuler M."/>
            <person name="Gloeckner F.O."/>
            <person name="Meyerdierks A."/>
            <person name="Gottschalk G."/>
            <person name="Amann R."/>
        </authorList>
    </citation>
    <scope>NUCLEOTIDE SEQUENCE [LARGE SCALE GENOMIC DNA]</scope>
    <source>
        <strain evidence="10">ATCC 43914 / DSM 3382 / HRM2</strain>
    </source>
</reference>
<feature type="modified residue" description="4-aspartylphosphate" evidence="6">
    <location>
        <position position="51"/>
    </location>
</feature>
<organism evidence="9 10">
    <name type="scientific">Desulforapulum autotrophicum (strain ATCC 43914 / DSM 3382 / VKM B-1955 / HRM2)</name>
    <name type="common">Desulfobacterium autotrophicum</name>
    <dbReference type="NCBI Taxonomy" id="177437"/>
    <lineage>
        <taxon>Bacteria</taxon>
        <taxon>Pseudomonadati</taxon>
        <taxon>Thermodesulfobacteriota</taxon>
        <taxon>Desulfobacteria</taxon>
        <taxon>Desulfobacterales</taxon>
        <taxon>Desulfobacteraceae</taxon>
        <taxon>Desulforapulum</taxon>
    </lineage>
</organism>
<dbReference type="PROSITE" id="PS50045">
    <property type="entry name" value="SIGMA54_INTERACT_4"/>
    <property type="match status" value="1"/>
</dbReference>
<dbReference type="KEGG" id="dat:HRM2_13260"/>
<feature type="domain" description="Sigma-54 factor interaction" evidence="7">
    <location>
        <begin position="146"/>
        <end position="375"/>
    </location>
</feature>
<evidence type="ECO:0000256" key="6">
    <source>
        <dbReference type="PROSITE-ProRule" id="PRU00169"/>
    </source>
</evidence>
<evidence type="ECO:0000313" key="9">
    <source>
        <dbReference type="EMBL" id="ACN14437.1"/>
    </source>
</evidence>
<evidence type="ECO:0000256" key="4">
    <source>
        <dbReference type="ARBA" id="ARBA00023125"/>
    </source>
</evidence>
<accession>C0Q8U7</accession>
<dbReference type="SUPFAM" id="SSF52172">
    <property type="entry name" value="CheY-like"/>
    <property type="match status" value="1"/>
</dbReference>
<dbReference type="eggNOG" id="COG2204">
    <property type="taxonomic scope" value="Bacteria"/>
</dbReference>
<keyword evidence="6" id="KW-0597">Phosphoprotein</keyword>
<keyword evidence="10" id="KW-1185">Reference proteome</keyword>
<dbReference type="PROSITE" id="PS00676">
    <property type="entry name" value="SIGMA54_INTERACT_2"/>
    <property type="match status" value="1"/>
</dbReference>
<dbReference type="InterPro" id="IPR003593">
    <property type="entry name" value="AAA+_ATPase"/>
</dbReference>
<dbReference type="OrthoDB" id="9763792at2"/>
<dbReference type="Gene3D" id="3.40.50.2300">
    <property type="match status" value="1"/>
</dbReference>
<dbReference type="InterPro" id="IPR002197">
    <property type="entry name" value="HTH_Fis"/>
</dbReference>
<gene>
    <name evidence="9" type="ordered locus">HRM2_13260</name>
</gene>
<dbReference type="Pfam" id="PF02954">
    <property type="entry name" value="HTH_8"/>
    <property type="match status" value="1"/>
</dbReference>
<protein>
    <submittedName>
        <fullName evidence="9">Sigma-54 dependent transcriptional regulator</fullName>
    </submittedName>
</protein>
<keyword evidence="1" id="KW-0547">Nucleotide-binding</keyword>
<dbReference type="Pfam" id="PF00158">
    <property type="entry name" value="Sigma54_activat"/>
    <property type="match status" value="1"/>
</dbReference>
<keyword evidence="2" id="KW-0067">ATP-binding</keyword>
<dbReference type="InterPro" id="IPR009057">
    <property type="entry name" value="Homeodomain-like_sf"/>
</dbReference>
<dbReference type="STRING" id="177437.HRM2_13260"/>
<dbReference type="PROSITE" id="PS00688">
    <property type="entry name" value="SIGMA54_INTERACT_3"/>
    <property type="match status" value="1"/>
</dbReference>
<evidence type="ECO:0000256" key="2">
    <source>
        <dbReference type="ARBA" id="ARBA00022840"/>
    </source>
</evidence>
<dbReference type="EMBL" id="CP001087">
    <property type="protein sequence ID" value="ACN14437.1"/>
    <property type="molecule type" value="Genomic_DNA"/>
</dbReference>
<dbReference type="FunFam" id="3.40.50.300:FF:000006">
    <property type="entry name" value="DNA-binding transcriptional regulator NtrC"/>
    <property type="match status" value="1"/>
</dbReference>
<dbReference type="GO" id="GO:0000160">
    <property type="term" value="P:phosphorelay signal transduction system"/>
    <property type="evidence" value="ECO:0007669"/>
    <property type="project" value="InterPro"/>
</dbReference>
<evidence type="ECO:0000256" key="1">
    <source>
        <dbReference type="ARBA" id="ARBA00022741"/>
    </source>
</evidence>
<dbReference type="InterPro" id="IPR027417">
    <property type="entry name" value="P-loop_NTPase"/>
</dbReference>
<dbReference type="InterPro" id="IPR025943">
    <property type="entry name" value="Sigma_54_int_dom_ATP-bd_2"/>
</dbReference>
<dbReference type="PROSITE" id="PS00675">
    <property type="entry name" value="SIGMA54_INTERACT_1"/>
    <property type="match status" value="1"/>
</dbReference>
<evidence type="ECO:0000259" key="8">
    <source>
        <dbReference type="PROSITE" id="PS50110"/>
    </source>
</evidence>
<name>C0Q8U7_DESAH</name>
<dbReference type="PANTHER" id="PTHR32071">
    <property type="entry name" value="TRANSCRIPTIONAL REGULATORY PROTEIN"/>
    <property type="match status" value="1"/>
</dbReference>
<sequence length="475" mass="53308">MKNILVLSTDTNIVPSIAEAFSKDGRVSHGTDVASGVAAHNRKPFDYIIVDMALLADSPGSRDVNRVTKPFMATNPLVQFIAMAPRDQVRRVVKAVKEWADDYITTPVDPGEIRLVIQATNHAMVKDLELDYLRDRFWKTEWLEIVQSRNAAMRKVYDNIRSVAPTIATVLLLGDTGTGKGLFSRLIHWHSLRSEKPFIAVHCGAIPDTLLESELFGHERGAFTGADRRKPGKFEMAQGGTIFLDEIGTITGPAQIKLLQVLQDGTFSRVGGEQIMTADVRIIAATNADLVQMVEQGKFRKDLYYRLNIFPIALPSLKDRLEDLPSLVDVLLAKLNAKYGKGISRLHPAVHEGFQDYDWPGNIRELENLLERAYILETGQVLSPENFPHEMMMHSWQTVAPACDNKDLCLAEARHRVIHEFEQTYIKNLLKQTSGKITPAAKKAGITPRQLNRLIQRYKIDKNGFKSDKKMSTTP</sequence>
<keyword evidence="5" id="KW-0804">Transcription</keyword>
<dbReference type="InterPro" id="IPR011006">
    <property type="entry name" value="CheY-like_superfamily"/>
</dbReference>
<dbReference type="GO" id="GO:0005524">
    <property type="term" value="F:ATP binding"/>
    <property type="evidence" value="ECO:0007669"/>
    <property type="project" value="UniProtKB-KW"/>
</dbReference>
<dbReference type="Gene3D" id="1.10.8.60">
    <property type="match status" value="1"/>
</dbReference>
<dbReference type="GO" id="GO:0006355">
    <property type="term" value="P:regulation of DNA-templated transcription"/>
    <property type="evidence" value="ECO:0007669"/>
    <property type="project" value="InterPro"/>
</dbReference>
<dbReference type="CDD" id="cd00009">
    <property type="entry name" value="AAA"/>
    <property type="match status" value="1"/>
</dbReference>
<dbReference type="HOGENOM" id="CLU_000445_0_6_7"/>
<dbReference type="InterPro" id="IPR002078">
    <property type="entry name" value="Sigma_54_int"/>
</dbReference>
<dbReference type="SUPFAM" id="SSF52540">
    <property type="entry name" value="P-loop containing nucleoside triphosphate hydrolases"/>
    <property type="match status" value="1"/>
</dbReference>
<dbReference type="SUPFAM" id="SSF46689">
    <property type="entry name" value="Homeodomain-like"/>
    <property type="match status" value="1"/>
</dbReference>
<dbReference type="Gene3D" id="3.40.50.300">
    <property type="entry name" value="P-loop containing nucleotide triphosphate hydrolases"/>
    <property type="match status" value="1"/>
</dbReference>